<name>A0A6A6ZY16_9PLEO</name>
<dbReference type="GO" id="GO:0016787">
    <property type="term" value="F:hydrolase activity"/>
    <property type="evidence" value="ECO:0007669"/>
    <property type="project" value="UniProtKB-KW"/>
</dbReference>
<dbReference type="PANTHER" id="PTHR43540:SF6">
    <property type="entry name" value="ISOCHORISMATASE-LIKE DOMAIN-CONTAINING PROTEIN"/>
    <property type="match status" value="1"/>
</dbReference>
<keyword evidence="2 5" id="KW-0378">Hydrolase</keyword>
<evidence type="ECO:0000256" key="2">
    <source>
        <dbReference type="ARBA" id="ARBA00022801"/>
    </source>
</evidence>
<keyword evidence="6" id="KW-1185">Reference proteome</keyword>
<dbReference type="InterPro" id="IPR000868">
    <property type="entry name" value="Isochorismatase-like_dom"/>
</dbReference>
<feature type="signal peptide" evidence="3">
    <location>
        <begin position="1"/>
        <end position="26"/>
    </location>
</feature>
<accession>A0A6A6ZY16</accession>
<proteinExistence type="inferred from homology"/>
<evidence type="ECO:0000313" key="5">
    <source>
        <dbReference type="EMBL" id="KAF2825297.1"/>
    </source>
</evidence>
<keyword evidence="3" id="KW-0732">Signal</keyword>
<evidence type="ECO:0000259" key="4">
    <source>
        <dbReference type="Pfam" id="PF00857"/>
    </source>
</evidence>
<evidence type="ECO:0000256" key="3">
    <source>
        <dbReference type="SAM" id="SignalP"/>
    </source>
</evidence>
<dbReference type="InterPro" id="IPR050272">
    <property type="entry name" value="Isochorismatase-like_hydrls"/>
</dbReference>
<gene>
    <name evidence="5" type="ORF">CC86DRAFT_383209</name>
</gene>
<dbReference type="OrthoDB" id="167809at2759"/>
<dbReference type="AlphaFoldDB" id="A0A6A6ZY16"/>
<dbReference type="PROSITE" id="PS51257">
    <property type="entry name" value="PROKAR_LIPOPROTEIN"/>
    <property type="match status" value="1"/>
</dbReference>
<protein>
    <submittedName>
        <fullName evidence="5">Isochorismatase hydrolase</fullName>
    </submittedName>
</protein>
<dbReference type="EMBL" id="MU006228">
    <property type="protein sequence ID" value="KAF2825297.1"/>
    <property type="molecule type" value="Genomic_DNA"/>
</dbReference>
<dbReference type="Proteomes" id="UP000799424">
    <property type="component" value="Unassembled WGS sequence"/>
</dbReference>
<reference evidence="5" key="1">
    <citation type="journal article" date="2020" name="Stud. Mycol.">
        <title>101 Dothideomycetes genomes: a test case for predicting lifestyles and emergence of pathogens.</title>
        <authorList>
            <person name="Haridas S."/>
            <person name="Albert R."/>
            <person name="Binder M."/>
            <person name="Bloem J."/>
            <person name="Labutti K."/>
            <person name="Salamov A."/>
            <person name="Andreopoulos B."/>
            <person name="Baker S."/>
            <person name="Barry K."/>
            <person name="Bills G."/>
            <person name="Bluhm B."/>
            <person name="Cannon C."/>
            <person name="Castanera R."/>
            <person name="Culley D."/>
            <person name="Daum C."/>
            <person name="Ezra D."/>
            <person name="Gonzalez J."/>
            <person name="Henrissat B."/>
            <person name="Kuo A."/>
            <person name="Liang C."/>
            <person name="Lipzen A."/>
            <person name="Lutzoni F."/>
            <person name="Magnuson J."/>
            <person name="Mondo S."/>
            <person name="Nolan M."/>
            <person name="Ohm R."/>
            <person name="Pangilinan J."/>
            <person name="Park H.-J."/>
            <person name="Ramirez L."/>
            <person name="Alfaro M."/>
            <person name="Sun H."/>
            <person name="Tritt A."/>
            <person name="Yoshinaga Y."/>
            <person name="Zwiers L.-H."/>
            <person name="Turgeon B."/>
            <person name="Goodwin S."/>
            <person name="Spatafora J."/>
            <person name="Crous P."/>
            <person name="Grigoriev I."/>
        </authorList>
    </citation>
    <scope>NUCLEOTIDE SEQUENCE</scope>
    <source>
        <strain evidence="5">CBS 113818</strain>
    </source>
</reference>
<sequence length="187" mass="20583">MTPPPHKPALLIINLQTLFLPMTTSCLSNIITLSRHFSARGWPQFFTQHGHPASDFEPPITNQLAKKWGVEASLHLHSRQWGLLDEVKVLVREAGLEMGDVIGKNVYDAFLGRLRGEGVGRVVVVGVMTDCCCDTAGRGAFNRGFETWMVCDTTGSVDQVQHEAGLKAWGHGYGDVIDTEEVLKRLG</sequence>
<feature type="chain" id="PRO_5025665008" evidence="3">
    <location>
        <begin position="27"/>
        <end position="187"/>
    </location>
</feature>
<organism evidence="5 6">
    <name type="scientific">Ophiobolus disseminans</name>
    <dbReference type="NCBI Taxonomy" id="1469910"/>
    <lineage>
        <taxon>Eukaryota</taxon>
        <taxon>Fungi</taxon>
        <taxon>Dikarya</taxon>
        <taxon>Ascomycota</taxon>
        <taxon>Pezizomycotina</taxon>
        <taxon>Dothideomycetes</taxon>
        <taxon>Pleosporomycetidae</taxon>
        <taxon>Pleosporales</taxon>
        <taxon>Pleosporineae</taxon>
        <taxon>Phaeosphaeriaceae</taxon>
        <taxon>Ophiobolus</taxon>
    </lineage>
</organism>
<evidence type="ECO:0000313" key="6">
    <source>
        <dbReference type="Proteomes" id="UP000799424"/>
    </source>
</evidence>
<dbReference type="Gene3D" id="3.40.50.850">
    <property type="entry name" value="Isochorismatase-like"/>
    <property type="match status" value="1"/>
</dbReference>
<dbReference type="Pfam" id="PF00857">
    <property type="entry name" value="Isochorismatase"/>
    <property type="match status" value="1"/>
</dbReference>
<feature type="domain" description="Isochorismatase-like" evidence="4">
    <location>
        <begin position="9"/>
        <end position="181"/>
    </location>
</feature>
<dbReference type="InterPro" id="IPR036380">
    <property type="entry name" value="Isochorismatase-like_sf"/>
</dbReference>
<evidence type="ECO:0000256" key="1">
    <source>
        <dbReference type="ARBA" id="ARBA00006336"/>
    </source>
</evidence>
<dbReference type="PANTHER" id="PTHR43540">
    <property type="entry name" value="PEROXYUREIDOACRYLATE/UREIDOACRYLATE AMIDOHYDROLASE-RELATED"/>
    <property type="match status" value="1"/>
</dbReference>
<dbReference type="SUPFAM" id="SSF52499">
    <property type="entry name" value="Isochorismatase-like hydrolases"/>
    <property type="match status" value="1"/>
</dbReference>
<comment type="similarity">
    <text evidence="1">Belongs to the isochorismatase family.</text>
</comment>